<dbReference type="InterPro" id="IPR021655">
    <property type="entry name" value="Put_metal-bd"/>
</dbReference>
<evidence type="ECO:0000259" key="3">
    <source>
        <dbReference type="PROSITE" id="PS50041"/>
    </source>
</evidence>
<comment type="caution">
    <text evidence="4">The sequence shown here is derived from an EMBL/GenBank/DDBJ whole genome shotgun (WGS) entry which is preliminary data.</text>
</comment>
<feature type="domain" description="C-type lectin" evidence="3">
    <location>
        <begin position="487"/>
        <end position="596"/>
    </location>
</feature>
<dbReference type="SMART" id="SM00034">
    <property type="entry name" value="CLECT"/>
    <property type="match status" value="1"/>
</dbReference>
<keyword evidence="1" id="KW-1015">Disulfide bond</keyword>
<dbReference type="Pfam" id="PF00059">
    <property type="entry name" value="Lectin_C"/>
    <property type="match status" value="1"/>
</dbReference>
<dbReference type="SUPFAM" id="SSF56436">
    <property type="entry name" value="C-type lectin-like"/>
    <property type="match status" value="1"/>
</dbReference>
<dbReference type="InterPro" id="IPR014867">
    <property type="entry name" value="Spore_coat_CotH_CotH2/3/7"/>
</dbReference>
<dbReference type="Pfam" id="PF11617">
    <property type="entry name" value="Cu-binding_MopE"/>
    <property type="match status" value="1"/>
</dbReference>
<sequence>MSLALLAACSTSTEDPRPDNSSAGGSGGASGIGGAGGLGSAGGSTGSGGSGGDEPPPPDPAARLFAGTSVPRFDIALSQASIDQLDATPDEYVPGQLTVTLDGEVIELSEIGVRLKGEHGSFRTLDQKAAFLLKFDEFTDDQTLLGVEKLALNNMVQDRSMIHERLAYALFRAMDVPAARSAHATVWLNGSLYGLYATVEAADNPRFLDRWLGDHEGNLYEGAYGSDLEPQLIDTFDQDNGDDVAFADLVELVEALDDMNRRDTFLAEASQRIDMERYLAFAATETFIGHWDGYVWLRNNYFIARRPDDGRWTFLPWGLDQTFEDDLYPFGGVARLEQMCTASPPCRQALAAAFERVLERAAELDLASDAEAARALIWPHVLEDPRLDSSPDIVSASIDATIAFLNDRPASVRAQLACEDPSGIDADGDLSSGCDEDCDDGDASVYPGAPELCDLVDNDCDGLVDDDPSCPHCVQQPLPDGGALALCFRPATWEDAERDCTAQDGHLVSIHDMETQDLVFSAASDLQQGDWWIGLTDAESEGDFVWTDGTPLDYERWNGGEPNDAGGGEHCVELADGASGRWNDMPCDTELPYVCRLP</sequence>
<evidence type="ECO:0000256" key="2">
    <source>
        <dbReference type="SAM" id="MobiDB-lite"/>
    </source>
</evidence>
<dbReference type="InterPro" id="IPR001304">
    <property type="entry name" value="C-type_lectin-like"/>
</dbReference>
<dbReference type="PROSITE" id="PS50041">
    <property type="entry name" value="C_TYPE_LECTIN_2"/>
    <property type="match status" value="1"/>
</dbReference>
<dbReference type="Pfam" id="PF08757">
    <property type="entry name" value="CotH"/>
    <property type="match status" value="1"/>
</dbReference>
<dbReference type="CDD" id="cd00037">
    <property type="entry name" value="CLECT"/>
    <property type="match status" value="1"/>
</dbReference>
<dbReference type="EMBL" id="JEMA01000465">
    <property type="protein sequence ID" value="KYF69544.1"/>
    <property type="molecule type" value="Genomic_DNA"/>
</dbReference>
<dbReference type="PROSITE" id="PS00615">
    <property type="entry name" value="C_TYPE_LECTIN_1"/>
    <property type="match status" value="1"/>
</dbReference>
<name>A0A150QNM4_SORCE</name>
<feature type="compositionally biased region" description="Gly residues" evidence="2">
    <location>
        <begin position="24"/>
        <end position="52"/>
    </location>
</feature>
<evidence type="ECO:0000256" key="1">
    <source>
        <dbReference type="ARBA" id="ARBA00023157"/>
    </source>
</evidence>
<organism evidence="4 5">
    <name type="scientific">Sorangium cellulosum</name>
    <name type="common">Polyangium cellulosum</name>
    <dbReference type="NCBI Taxonomy" id="56"/>
    <lineage>
        <taxon>Bacteria</taxon>
        <taxon>Pseudomonadati</taxon>
        <taxon>Myxococcota</taxon>
        <taxon>Polyangia</taxon>
        <taxon>Polyangiales</taxon>
        <taxon>Polyangiaceae</taxon>
        <taxon>Sorangium</taxon>
    </lineage>
</organism>
<evidence type="ECO:0000313" key="5">
    <source>
        <dbReference type="Proteomes" id="UP000075260"/>
    </source>
</evidence>
<dbReference type="InterPro" id="IPR016187">
    <property type="entry name" value="CTDL_fold"/>
</dbReference>
<protein>
    <recommendedName>
        <fullName evidence="3">C-type lectin domain-containing protein</fullName>
    </recommendedName>
</protein>
<dbReference type="Proteomes" id="UP000075260">
    <property type="component" value="Unassembled WGS sequence"/>
</dbReference>
<dbReference type="AlphaFoldDB" id="A0A150QNM4"/>
<dbReference type="PANTHER" id="PTHR40050">
    <property type="entry name" value="INNER SPORE COAT PROTEIN H"/>
    <property type="match status" value="1"/>
</dbReference>
<gene>
    <name evidence="4" type="ORF">BE15_44035</name>
</gene>
<accession>A0A150QNM4</accession>
<feature type="region of interest" description="Disordered" evidence="2">
    <location>
        <begin position="1"/>
        <end position="65"/>
    </location>
</feature>
<evidence type="ECO:0000313" key="4">
    <source>
        <dbReference type="EMBL" id="KYF69544.1"/>
    </source>
</evidence>
<dbReference type="InterPro" id="IPR018378">
    <property type="entry name" value="C-type_lectin_CS"/>
</dbReference>
<dbReference type="PANTHER" id="PTHR40050:SF1">
    <property type="entry name" value="INNER SPORE COAT PROTEIN H"/>
    <property type="match status" value="1"/>
</dbReference>
<reference evidence="4 5" key="1">
    <citation type="submission" date="2014-02" db="EMBL/GenBank/DDBJ databases">
        <title>The small core and large imbalanced accessory genome model reveals a collaborative survival strategy of Sorangium cellulosum strains in nature.</title>
        <authorList>
            <person name="Han K."/>
            <person name="Peng R."/>
            <person name="Blom J."/>
            <person name="Li Y.-Z."/>
        </authorList>
    </citation>
    <scope>NUCLEOTIDE SEQUENCE [LARGE SCALE GENOMIC DNA]</scope>
    <source>
        <strain evidence="4 5">So0008-312</strain>
    </source>
</reference>
<proteinExistence type="predicted"/>
<dbReference type="InterPro" id="IPR016186">
    <property type="entry name" value="C-type_lectin-like/link_sf"/>
</dbReference>
<dbReference type="Gene3D" id="3.10.100.10">
    <property type="entry name" value="Mannose-Binding Protein A, subunit A"/>
    <property type="match status" value="1"/>
</dbReference>